<evidence type="ECO:0000313" key="2">
    <source>
        <dbReference type="Proteomes" id="UP000004226"/>
    </source>
</evidence>
<dbReference type="AlphaFoldDB" id="D0GNL9"/>
<comment type="caution">
    <text evidence="1">The sequence shown here is derived from an EMBL/GenBank/DDBJ whole genome shotgun (WGS) entry which is preliminary data.</text>
</comment>
<gene>
    <name evidence="1" type="ORF">HMPREF0554_0530</name>
</gene>
<protein>
    <submittedName>
        <fullName evidence="1">Uncharacterized protein</fullName>
    </submittedName>
</protein>
<accession>D0GNL9</accession>
<evidence type="ECO:0000313" key="1">
    <source>
        <dbReference type="EMBL" id="EEY34334.1"/>
    </source>
</evidence>
<name>D0GNL9_9FUSO</name>
<sequence>MIFIKNIKKVRKDGRSSKKGLLPFLFENTLFRHRQLQF</sequence>
<organism evidence="1 2">
    <name type="scientific">Pseudoleptotrichia goodfellowii F0264</name>
    <dbReference type="NCBI Taxonomy" id="596323"/>
    <lineage>
        <taxon>Bacteria</taxon>
        <taxon>Fusobacteriati</taxon>
        <taxon>Fusobacteriota</taxon>
        <taxon>Fusobacteriia</taxon>
        <taxon>Fusobacteriales</taxon>
        <taxon>Leptotrichiaceae</taxon>
        <taxon>Pseudoleptotrichia</taxon>
    </lineage>
</organism>
<dbReference type="EMBL" id="ADAD01000174">
    <property type="protein sequence ID" value="EEY34334.1"/>
    <property type="molecule type" value="Genomic_DNA"/>
</dbReference>
<dbReference type="Proteomes" id="UP000004226">
    <property type="component" value="Unassembled WGS sequence"/>
</dbReference>
<keyword evidence="2" id="KW-1185">Reference proteome</keyword>
<proteinExistence type="predicted"/>
<reference evidence="1 2" key="1">
    <citation type="submission" date="2009-10" db="EMBL/GenBank/DDBJ databases">
        <authorList>
            <person name="Harkins D.M."/>
            <person name="Madupu R."/>
            <person name="Durkin A.S."/>
            <person name="Torralba M."/>
            <person name="Methe B."/>
            <person name="Sutton G.G."/>
            <person name="Strausberg R.L."/>
            <person name="Nelson K.E."/>
        </authorList>
    </citation>
    <scope>NUCLEOTIDE SEQUENCE [LARGE SCALE GENOMIC DNA]</scope>
    <source>
        <strain evidence="1 2">F0264</strain>
    </source>
</reference>